<dbReference type="Proteomes" id="UP000501690">
    <property type="component" value="Linkage Group LG10"/>
</dbReference>
<feature type="region of interest" description="Disordered" evidence="1">
    <location>
        <begin position="70"/>
        <end position="94"/>
    </location>
</feature>
<evidence type="ECO:0000313" key="2">
    <source>
        <dbReference type="EMBL" id="QCE10251.1"/>
    </source>
</evidence>
<organism evidence="2 3">
    <name type="scientific">Vigna unguiculata</name>
    <name type="common">Cowpea</name>
    <dbReference type="NCBI Taxonomy" id="3917"/>
    <lineage>
        <taxon>Eukaryota</taxon>
        <taxon>Viridiplantae</taxon>
        <taxon>Streptophyta</taxon>
        <taxon>Embryophyta</taxon>
        <taxon>Tracheophyta</taxon>
        <taxon>Spermatophyta</taxon>
        <taxon>Magnoliopsida</taxon>
        <taxon>eudicotyledons</taxon>
        <taxon>Gunneridae</taxon>
        <taxon>Pentapetalae</taxon>
        <taxon>rosids</taxon>
        <taxon>fabids</taxon>
        <taxon>Fabales</taxon>
        <taxon>Fabaceae</taxon>
        <taxon>Papilionoideae</taxon>
        <taxon>50 kb inversion clade</taxon>
        <taxon>NPAAA clade</taxon>
        <taxon>indigoferoid/millettioid clade</taxon>
        <taxon>Phaseoleae</taxon>
        <taxon>Vigna</taxon>
    </lineage>
</organism>
<dbReference type="AlphaFoldDB" id="A0A4D6NBL2"/>
<protein>
    <submittedName>
        <fullName evidence="2">Uncharacterized protein</fullName>
    </submittedName>
</protein>
<sequence length="94" mass="11074">MFVHEMEMREKEVQRWWPEQRGWRRDSSVAAQRWWKKKRGSCGGGGSPEQLQRERHCPIKATIGWSNVTGGETRRWQHNDGGRTRGVRMVVSPE</sequence>
<evidence type="ECO:0000313" key="3">
    <source>
        <dbReference type="Proteomes" id="UP000501690"/>
    </source>
</evidence>
<feature type="compositionally biased region" description="Basic and acidic residues" evidence="1">
    <location>
        <begin position="72"/>
        <end position="83"/>
    </location>
</feature>
<evidence type="ECO:0000256" key="1">
    <source>
        <dbReference type="SAM" id="MobiDB-lite"/>
    </source>
</evidence>
<proteinExistence type="predicted"/>
<accession>A0A4D6NBL2</accession>
<name>A0A4D6NBL2_VIGUN</name>
<reference evidence="2 3" key="1">
    <citation type="submission" date="2019-04" db="EMBL/GenBank/DDBJ databases">
        <title>An improved genome assembly and genetic linkage map for asparagus bean, Vigna unguiculata ssp. sesquipedialis.</title>
        <authorList>
            <person name="Xia Q."/>
            <person name="Zhang R."/>
            <person name="Dong Y."/>
        </authorList>
    </citation>
    <scope>NUCLEOTIDE SEQUENCE [LARGE SCALE GENOMIC DNA]</scope>
    <source>
        <tissue evidence="2">Leaf</tissue>
    </source>
</reference>
<keyword evidence="3" id="KW-1185">Reference proteome</keyword>
<gene>
    <name evidence="2" type="ORF">DEO72_LG10g1479</name>
</gene>
<dbReference type="EMBL" id="CP039354">
    <property type="protein sequence ID" value="QCE10251.1"/>
    <property type="molecule type" value="Genomic_DNA"/>
</dbReference>